<feature type="domain" description="VOC" evidence="1">
    <location>
        <begin position="2"/>
        <end position="119"/>
    </location>
</feature>
<dbReference type="EMBL" id="QUBQ01000004">
    <property type="protein sequence ID" value="REK71742.1"/>
    <property type="molecule type" value="Genomic_DNA"/>
</dbReference>
<keyword evidence="3" id="KW-1185">Reference proteome</keyword>
<dbReference type="InterPro" id="IPR029068">
    <property type="entry name" value="Glyas_Bleomycin-R_OHBP_Dase"/>
</dbReference>
<evidence type="ECO:0000313" key="2">
    <source>
        <dbReference type="EMBL" id="REK71742.1"/>
    </source>
</evidence>
<evidence type="ECO:0000313" key="3">
    <source>
        <dbReference type="Proteomes" id="UP000261905"/>
    </source>
</evidence>
<protein>
    <submittedName>
        <fullName evidence="2">Ring-cleaving dioxygenase</fullName>
    </submittedName>
</protein>
<sequence>MIMESVTLFSNKRPEELLPFYRDILGLPVLEFVEHRFTIQVGYTRLTFLHQSVEAAEAPYYHFAINIPENKLDEAKQWVESRIQLGTEDGEDISYSELWNSHSVYFIDTGGNILELIARHTMSNAVDRPFDPERDLLGISEMGLPTKDVPRAVDELEAIGIPTYKRRDSVFNPVGDEEGILIVVKPGRRWHFTNLNAACFPFQMHVRGIGKLMFEEDKTGLVIRRELVAE</sequence>
<dbReference type="GO" id="GO:0051213">
    <property type="term" value="F:dioxygenase activity"/>
    <property type="evidence" value="ECO:0007669"/>
    <property type="project" value="UniProtKB-KW"/>
</dbReference>
<accession>A0A371P735</accession>
<proteinExistence type="predicted"/>
<reference evidence="2 3" key="1">
    <citation type="submission" date="2018-08" db="EMBL/GenBank/DDBJ databases">
        <title>Paenibacillus sp. M4BSY-1, whole genome shotgun sequence.</title>
        <authorList>
            <person name="Tuo L."/>
        </authorList>
    </citation>
    <scope>NUCLEOTIDE SEQUENCE [LARGE SCALE GENOMIC DNA]</scope>
    <source>
        <strain evidence="2 3">M4BSY-1</strain>
    </source>
</reference>
<dbReference type="RefSeq" id="WP_116047949.1">
    <property type="nucleotide sequence ID" value="NZ_QUBQ01000004.1"/>
</dbReference>
<organism evidence="2 3">
    <name type="scientific">Paenibacillus paeoniae</name>
    <dbReference type="NCBI Taxonomy" id="2292705"/>
    <lineage>
        <taxon>Bacteria</taxon>
        <taxon>Bacillati</taxon>
        <taxon>Bacillota</taxon>
        <taxon>Bacilli</taxon>
        <taxon>Bacillales</taxon>
        <taxon>Paenibacillaceae</taxon>
        <taxon>Paenibacillus</taxon>
    </lineage>
</organism>
<keyword evidence="2" id="KW-0560">Oxidoreductase</keyword>
<evidence type="ECO:0000259" key="1">
    <source>
        <dbReference type="PROSITE" id="PS51819"/>
    </source>
</evidence>
<dbReference type="AlphaFoldDB" id="A0A371P735"/>
<name>A0A371P735_9BACL</name>
<gene>
    <name evidence="2" type="ORF">DX130_18645</name>
</gene>
<dbReference type="OrthoDB" id="2703022at2"/>
<dbReference type="Proteomes" id="UP000261905">
    <property type="component" value="Unassembled WGS sequence"/>
</dbReference>
<dbReference type="SUPFAM" id="SSF54593">
    <property type="entry name" value="Glyoxalase/Bleomycin resistance protein/Dihydroxybiphenyl dioxygenase"/>
    <property type="match status" value="1"/>
</dbReference>
<keyword evidence="2" id="KW-0223">Dioxygenase</keyword>
<comment type="caution">
    <text evidence="2">The sequence shown here is derived from an EMBL/GenBank/DDBJ whole genome shotgun (WGS) entry which is preliminary data.</text>
</comment>
<dbReference type="InterPro" id="IPR037523">
    <property type="entry name" value="VOC_core"/>
</dbReference>
<dbReference type="Gene3D" id="3.10.180.10">
    <property type="entry name" value="2,3-Dihydroxybiphenyl 1,2-Dioxygenase, domain 1"/>
    <property type="match status" value="1"/>
</dbReference>
<dbReference type="PROSITE" id="PS51819">
    <property type="entry name" value="VOC"/>
    <property type="match status" value="1"/>
</dbReference>